<dbReference type="OrthoDB" id="409136at2759"/>
<proteinExistence type="predicted"/>
<dbReference type="Proteomes" id="UP000801428">
    <property type="component" value="Unassembled WGS sequence"/>
</dbReference>
<evidence type="ECO:0000313" key="1">
    <source>
        <dbReference type="EMBL" id="KAF3008415.1"/>
    </source>
</evidence>
<accession>A0A9P4TJR8</accession>
<evidence type="ECO:0000313" key="2">
    <source>
        <dbReference type="Proteomes" id="UP000801428"/>
    </source>
</evidence>
<dbReference type="AlphaFoldDB" id="A0A9P4TJR8"/>
<keyword evidence="2" id="KW-1185">Reference proteome</keyword>
<sequence>MSFLSVAGLSIPPPSKSVGEYIGRFGKLGYHCWDLKDSVRNLYYSEIRPAVLAHLDRRIGSVSSQSSIIIAAYMIGRRATTATPTILFVSEDASCRKEARKVTKDSGIIDSYRGWKTAQASRDPSWGGELEQLASGFGSGSNEHLESPATQVFYDPSNPITSQGMTLYSVVGSEIRAFTANFLRSDGKPMYLGPAHAFFTRSVTSPPEPVDACDDFEIDSDDETETIWADDEAAEFAVMELDSETETLSNASDDTDSSIEYGDHDAYSQSSFESMEGEVVAELFPDESMLSIQSFKPRISLNQSVTPPLSSLAPLGTLCRWSTDKDWALVEVSEDNDTLISTFCATNLEDVSTRKTARPHMTGSRVLTQTTSSGRLAGTIFGKTSDIRVPHGQVFQEVFSIKLDGYLADGDCGSMVLDASTGELYGHIIAGCCATGFAYVMAAWQTMPDILDLESGDHIESNISRVSTMGLDPGEEMVVSRHNSHGSSTPIRDSAIHKTPPCVDKSTNIADAFCGQVPCYDDASFLRNDRYATTATRRRTPVSSN</sequence>
<protein>
    <submittedName>
        <fullName evidence="1">Peptide-N4-(N-acetyl-beta-glucosaminyl)asparagine amidase</fullName>
    </submittedName>
</protein>
<gene>
    <name evidence="1" type="primary">PNG1_2</name>
    <name evidence="1" type="ORF">E8E13_001902</name>
</gene>
<comment type="caution">
    <text evidence="1">The sequence shown here is derived from an EMBL/GenBank/DDBJ whole genome shotgun (WGS) entry which is preliminary data.</text>
</comment>
<dbReference type="EMBL" id="SWKU01000003">
    <property type="protein sequence ID" value="KAF3008415.1"/>
    <property type="molecule type" value="Genomic_DNA"/>
</dbReference>
<organism evidence="1 2">
    <name type="scientific">Curvularia kusanoi</name>
    <name type="common">Cochliobolus kusanoi</name>
    <dbReference type="NCBI Taxonomy" id="90978"/>
    <lineage>
        <taxon>Eukaryota</taxon>
        <taxon>Fungi</taxon>
        <taxon>Dikarya</taxon>
        <taxon>Ascomycota</taxon>
        <taxon>Pezizomycotina</taxon>
        <taxon>Dothideomycetes</taxon>
        <taxon>Pleosporomycetidae</taxon>
        <taxon>Pleosporales</taxon>
        <taxon>Pleosporineae</taxon>
        <taxon>Pleosporaceae</taxon>
        <taxon>Curvularia</taxon>
    </lineage>
</organism>
<name>A0A9P4TJR8_CURKU</name>
<reference evidence="1" key="1">
    <citation type="submission" date="2019-04" db="EMBL/GenBank/DDBJ databases">
        <title>Sequencing of skin fungus with MAO and IRED activity.</title>
        <authorList>
            <person name="Marsaioli A.J."/>
            <person name="Bonatto J.M.C."/>
            <person name="Reis Junior O."/>
        </authorList>
    </citation>
    <scope>NUCLEOTIDE SEQUENCE</scope>
    <source>
        <strain evidence="1">30M1</strain>
    </source>
</reference>